<keyword evidence="3" id="KW-1185">Reference proteome</keyword>
<comment type="caution">
    <text evidence="2">The sequence shown here is derived from an EMBL/GenBank/DDBJ whole genome shotgun (WGS) entry which is preliminary data.</text>
</comment>
<sequence>MPDNEGGAPLEPRLDSQVRTALEKGGNWREKSVGTKRNNALGSGSRSNAYAPQASYGASSWINAPSVNLDWGAEPSQDPREWNFGQAWPSGGITDWSSQRYALSGGAASYAMESQSSTPPPTVDRPTVTALRYQLLDLGIAAEDIDALVDPAVLRIVHELVDKIARGSIERQRGEDQHSRGSQSLQDTLPPLAVAGRESRSSSASGNVSDRRYSPSPGPSPTMRGAPASQASEWAGSRPTSVMANRPLRTVSSRSPLPSPMSSVPSTPPLCVGRFEHEDEGTDPMTDPARPTKRKRKEGSQVEVQLPDPLPAYERGVEDSSQFGEGRVTALVRALEGVNRRLAGIMPDKDTVAMPPIMTGYSGNSDDESSDSRLEDFFDFDHNYAPPPIDVIETVAEQRRRENMNRHHWIKAQGVYCMALDRILQHKPSISGLAVVAGRVERANHLFGVGELWAPIILVRSANTVLTGVTAQRYVEELNRPDARGPPSMPPSTLVYRAAP</sequence>
<feature type="compositionally biased region" description="Low complexity" evidence="1">
    <location>
        <begin position="252"/>
        <end position="265"/>
    </location>
</feature>
<organism evidence="2 3">
    <name type="scientific">Agrocybe chaxingu</name>
    <dbReference type="NCBI Taxonomy" id="84603"/>
    <lineage>
        <taxon>Eukaryota</taxon>
        <taxon>Fungi</taxon>
        <taxon>Dikarya</taxon>
        <taxon>Basidiomycota</taxon>
        <taxon>Agaricomycotina</taxon>
        <taxon>Agaricomycetes</taxon>
        <taxon>Agaricomycetidae</taxon>
        <taxon>Agaricales</taxon>
        <taxon>Agaricineae</taxon>
        <taxon>Strophariaceae</taxon>
        <taxon>Agrocybe</taxon>
    </lineage>
</organism>
<feature type="compositionally biased region" description="Polar residues" evidence="1">
    <location>
        <begin position="35"/>
        <end position="50"/>
    </location>
</feature>
<accession>A0A9W8MZ38</accession>
<feature type="region of interest" description="Disordered" evidence="1">
    <location>
        <begin position="194"/>
        <end position="304"/>
    </location>
</feature>
<dbReference type="EMBL" id="JANKHO010000109">
    <property type="protein sequence ID" value="KAJ3515150.1"/>
    <property type="molecule type" value="Genomic_DNA"/>
</dbReference>
<feature type="region of interest" description="Disordered" evidence="1">
    <location>
        <begin position="21"/>
        <end position="50"/>
    </location>
</feature>
<evidence type="ECO:0000313" key="2">
    <source>
        <dbReference type="EMBL" id="KAJ3515150.1"/>
    </source>
</evidence>
<name>A0A9W8MZ38_9AGAR</name>
<gene>
    <name evidence="2" type="ORF">NLJ89_g1929</name>
</gene>
<proteinExistence type="predicted"/>
<reference evidence="2" key="1">
    <citation type="submission" date="2022-07" db="EMBL/GenBank/DDBJ databases">
        <title>Genome Sequence of Agrocybe chaxingu.</title>
        <authorList>
            <person name="Buettner E."/>
        </authorList>
    </citation>
    <scope>NUCLEOTIDE SEQUENCE</scope>
    <source>
        <strain evidence="2">MP-N11</strain>
    </source>
</reference>
<dbReference type="AlphaFoldDB" id="A0A9W8MZ38"/>
<dbReference type="Proteomes" id="UP001148786">
    <property type="component" value="Unassembled WGS sequence"/>
</dbReference>
<evidence type="ECO:0000256" key="1">
    <source>
        <dbReference type="SAM" id="MobiDB-lite"/>
    </source>
</evidence>
<protein>
    <submittedName>
        <fullName evidence="2">Uncharacterized protein</fullName>
    </submittedName>
</protein>
<feature type="region of interest" description="Disordered" evidence="1">
    <location>
        <begin position="480"/>
        <end position="500"/>
    </location>
</feature>
<evidence type="ECO:0000313" key="3">
    <source>
        <dbReference type="Proteomes" id="UP001148786"/>
    </source>
</evidence>